<keyword evidence="1" id="KW-0472">Membrane</keyword>
<name>W7TTX6_9STRA</name>
<accession>W7TTX6</accession>
<keyword evidence="3" id="KW-1185">Reference proteome</keyword>
<gene>
    <name evidence="2" type="ORF">Naga_101005g3</name>
</gene>
<dbReference type="EMBL" id="AZIL01001462">
    <property type="protein sequence ID" value="EWM23794.1"/>
    <property type="molecule type" value="Genomic_DNA"/>
</dbReference>
<dbReference type="OrthoDB" id="10483998at2759"/>
<dbReference type="AlphaFoldDB" id="W7TTX6"/>
<evidence type="ECO:0000256" key="1">
    <source>
        <dbReference type="SAM" id="Phobius"/>
    </source>
</evidence>
<keyword evidence="1" id="KW-1133">Transmembrane helix</keyword>
<keyword evidence="1" id="KW-0812">Transmembrane</keyword>
<organism evidence="2 3">
    <name type="scientific">Nannochloropsis gaditana</name>
    <dbReference type="NCBI Taxonomy" id="72520"/>
    <lineage>
        <taxon>Eukaryota</taxon>
        <taxon>Sar</taxon>
        <taxon>Stramenopiles</taxon>
        <taxon>Ochrophyta</taxon>
        <taxon>Eustigmatophyceae</taxon>
        <taxon>Eustigmatales</taxon>
        <taxon>Monodopsidaceae</taxon>
        <taxon>Nannochloropsis</taxon>
    </lineage>
</organism>
<comment type="caution">
    <text evidence="2">The sequence shown here is derived from an EMBL/GenBank/DDBJ whole genome shotgun (WGS) entry which is preliminary data.</text>
</comment>
<feature type="transmembrane region" description="Helical" evidence="1">
    <location>
        <begin position="59"/>
        <end position="79"/>
    </location>
</feature>
<evidence type="ECO:0000313" key="3">
    <source>
        <dbReference type="Proteomes" id="UP000019335"/>
    </source>
</evidence>
<reference evidence="2 3" key="1">
    <citation type="journal article" date="2014" name="Mol. Plant">
        <title>Chromosome Scale Genome Assembly and Transcriptome Profiling of Nannochloropsis gaditana in Nitrogen Depletion.</title>
        <authorList>
            <person name="Corteggiani Carpinelli E."/>
            <person name="Telatin A."/>
            <person name="Vitulo N."/>
            <person name="Forcato C."/>
            <person name="D'Angelo M."/>
            <person name="Schiavon R."/>
            <person name="Vezzi A."/>
            <person name="Giacometti G.M."/>
            <person name="Morosinotto T."/>
            <person name="Valle G."/>
        </authorList>
    </citation>
    <scope>NUCLEOTIDE SEQUENCE [LARGE SCALE GENOMIC DNA]</scope>
    <source>
        <strain evidence="2 3">B-31</strain>
    </source>
</reference>
<dbReference type="Proteomes" id="UP000019335">
    <property type="component" value="Chromosome 15"/>
</dbReference>
<sequence>MPPSGPTPLQKIDSNVSVEMLNRADRAAPAPFLKATKSVRAHSTRLFKPVKGFHERDDFHILLFASFCLCFNAGFVNTVTMSSYFAMTTSHVTGLDFLTTTSGVNLYDSPRSIKPWQAKPSETT</sequence>
<evidence type="ECO:0000313" key="2">
    <source>
        <dbReference type="EMBL" id="EWM23794.1"/>
    </source>
</evidence>
<protein>
    <submittedName>
        <fullName evidence="2">Uncharacterized protein</fullName>
    </submittedName>
</protein>
<proteinExistence type="predicted"/>